<keyword evidence="4" id="KW-0560">Oxidoreductase</keyword>
<dbReference type="FunFam" id="3.40.50.720:FF:000147">
    <property type="entry name" value="Reticulon-4-interacting protein 1 homolog, mitochondrial"/>
    <property type="match status" value="1"/>
</dbReference>
<evidence type="ECO:0000256" key="1">
    <source>
        <dbReference type="ARBA" id="ARBA00004173"/>
    </source>
</evidence>
<evidence type="ECO:0000256" key="2">
    <source>
        <dbReference type="ARBA" id="ARBA00010371"/>
    </source>
</evidence>
<dbReference type="SUPFAM" id="SSF50129">
    <property type="entry name" value="GroES-like"/>
    <property type="match status" value="1"/>
</dbReference>
<organism evidence="7">
    <name type="scientific">Hydra vulgaris</name>
    <name type="common">Hydra</name>
    <name type="synonym">Hydra attenuata</name>
    <dbReference type="NCBI Taxonomy" id="6087"/>
    <lineage>
        <taxon>Eukaryota</taxon>
        <taxon>Metazoa</taxon>
        <taxon>Cnidaria</taxon>
        <taxon>Hydrozoa</taxon>
        <taxon>Hydroidolina</taxon>
        <taxon>Anthoathecata</taxon>
        <taxon>Aplanulata</taxon>
        <taxon>Hydridae</taxon>
        <taxon>Hydra</taxon>
    </lineage>
</organism>
<proteinExistence type="evidence at transcript level"/>
<dbReference type="InterPro" id="IPR020843">
    <property type="entry name" value="ER"/>
</dbReference>
<comment type="subcellular location">
    <subcellularLocation>
        <location evidence="1">Mitochondrion</location>
    </subcellularLocation>
</comment>
<dbReference type="GO" id="GO:0016491">
    <property type="term" value="F:oxidoreductase activity"/>
    <property type="evidence" value="ECO:0007669"/>
    <property type="project" value="UniProtKB-KW"/>
</dbReference>
<dbReference type="SMART" id="SM00829">
    <property type="entry name" value="PKS_ER"/>
    <property type="match status" value="1"/>
</dbReference>
<dbReference type="Gene3D" id="3.90.180.10">
    <property type="entry name" value="Medium-chain alcohol dehydrogenases, catalytic domain"/>
    <property type="match status" value="1"/>
</dbReference>
<sequence length="396" mass="44092">TYIQNRYIDTYKVRLLFSNMILHRKVFQTPIKVFCKFIHIPSQMKCIQLESYAPTISGLNISKIASTKTNLKPNEILVKVHAASVNPIDIEMSKGYGSTAINFLRKTENIPEFPLILGRDCSGEIVAVGKQFHRLAVGSHVYCTRWVVGQGTHAEYVIVNKNEISLKPKNLSYIEAASLAYVSCTAWNALVNSGAVSNNTFKRKKRIFIPGGSGGLGSFATQLCMAYGHDVVTSCSEQNINALHKLGIKNVLNYESESYFKDLSASGPYDVILDTLKEAFKEEFMNLLKKDQSSFYISLSPTILGDVDQLGLPFGLLKAAKNYFSTLACQINDGKGLYYWGFVNPSGLILDNVRLLVEEGKILPLVDRVFKIDDGIESYKYLMEKKSCGKVVIGFP</sequence>
<dbReference type="Pfam" id="PF13602">
    <property type="entry name" value="ADH_zinc_N_2"/>
    <property type="match status" value="1"/>
</dbReference>
<dbReference type="InterPro" id="IPR013154">
    <property type="entry name" value="ADH-like_N"/>
</dbReference>
<dbReference type="OrthoDB" id="48317at2759"/>
<dbReference type="CDD" id="cd08248">
    <property type="entry name" value="RTN4I1"/>
    <property type="match status" value="1"/>
</dbReference>
<evidence type="ECO:0000256" key="3">
    <source>
        <dbReference type="ARBA" id="ARBA00022946"/>
    </source>
</evidence>
<protein>
    <submittedName>
        <fullName evidence="7">Reticulon-4-interacting protein 1,mitochondrial</fullName>
    </submittedName>
</protein>
<name>T2M8N6_HYDVU</name>
<reference evidence="7" key="1">
    <citation type="journal article" date="2013" name="Genome Biol. Evol.">
        <title>Punctuated emergences of genetic and phenotypic innovations in eumetazoan, bilaterian, euteleostome, and hominidae ancestors.</title>
        <authorList>
            <person name="Wenger Y."/>
            <person name="Galliot B."/>
        </authorList>
    </citation>
    <scope>NUCLEOTIDE SEQUENCE</scope>
    <source>
        <tissue evidence="7">Whole animals</tissue>
    </source>
</reference>
<feature type="non-terminal residue" evidence="7">
    <location>
        <position position="1"/>
    </location>
</feature>
<dbReference type="EMBL" id="HAAD01002179">
    <property type="protein sequence ID" value="CDG68411.1"/>
    <property type="molecule type" value="mRNA"/>
</dbReference>
<dbReference type="InterPro" id="IPR037397">
    <property type="entry name" value="RTN4IP1"/>
</dbReference>
<evidence type="ECO:0000259" key="6">
    <source>
        <dbReference type="SMART" id="SM00829"/>
    </source>
</evidence>
<keyword evidence="3" id="KW-0809">Transit peptide</keyword>
<feature type="domain" description="Enoyl reductase (ER)" evidence="6">
    <location>
        <begin position="54"/>
        <end position="393"/>
    </location>
</feature>
<dbReference type="Pfam" id="PF08240">
    <property type="entry name" value="ADH_N"/>
    <property type="match status" value="1"/>
</dbReference>
<dbReference type="GO" id="GO:0005739">
    <property type="term" value="C:mitochondrion"/>
    <property type="evidence" value="ECO:0007669"/>
    <property type="project" value="UniProtKB-SubCell"/>
</dbReference>
<dbReference type="InterPro" id="IPR011032">
    <property type="entry name" value="GroES-like_sf"/>
</dbReference>
<evidence type="ECO:0000256" key="5">
    <source>
        <dbReference type="ARBA" id="ARBA00023128"/>
    </source>
</evidence>
<dbReference type="InterPro" id="IPR036291">
    <property type="entry name" value="NAD(P)-bd_dom_sf"/>
</dbReference>
<dbReference type="Gene3D" id="3.40.50.720">
    <property type="entry name" value="NAD(P)-binding Rossmann-like Domain"/>
    <property type="match status" value="1"/>
</dbReference>
<dbReference type="PANTHER" id="PTHR11695:SF294">
    <property type="entry name" value="RETICULON-4-INTERACTING PROTEIN 1, MITOCHONDRIAL"/>
    <property type="match status" value="1"/>
</dbReference>
<dbReference type="PANTHER" id="PTHR11695">
    <property type="entry name" value="ALCOHOL DEHYDROGENASE RELATED"/>
    <property type="match status" value="1"/>
</dbReference>
<gene>
    <name evidence="7" type="primary">RTN4IP1</name>
</gene>
<dbReference type="SUPFAM" id="SSF51735">
    <property type="entry name" value="NAD(P)-binding Rossmann-fold domains"/>
    <property type="match status" value="1"/>
</dbReference>
<dbReference type="InterPro" id="IPR050700">
    <property type="entry name" value="YIM1/Zinc_Alcohol_DH_Fams"/>
</dbReference>
<keyword evidence="5" id="KW-0496">Mitochondrion</keyword>
<dbReference type="AlphaFoldDB" id="T2M8N6"/>
<comment type="similarity">
    <text evidence="2">Belongs to the zinc-containing alcohol dehydrogenase family. Quinone oxidoreductase subfamily.</text>
</comment>
<accession>T2M8N6</accession>
<evidence type="ECO:0000256" key="4">
    <source>
        <dbReference type="ARBA" id="ARBA00023002"/>
    </source>
</evidence>
<evidence type="ECO:0000313" key="7">
    <source>
        <dbReference type="EMBL" id="CDG68411.1"/>
    </source>
</evidence>